<organism evidence="1">
    <name type="scientific">mine drainage metagenome</name>
    <dbReference type="NCBI Taxonomy" id="410659"/>
    <lineage>
        <taxon>unclassified sequences</taxon>
        <taxon>metagenomes</taxon>
        <taxon>ecological metagenomes</taxon>
    </lineage>
</organism>
<gene>
    <name evidence="1" type="ORF">GALL_444670</name>
</gene>
<dbReference type="EMBL" id="MLJW01002700">
    <property type="protein sequence ID" value="OIQ73892.1"/>
    <property type="molecule type" value="Genomic_DNA"/>
</dbReference>
<sequence>MVLPGTGSHAPVAQSCIRGWEISSAVSCDSGSDTMSVTFSGRCVFASSLTLRAMLRKMSQSVFDSHTGGMAALSGWMKECMSVVLMSSFSYQDADGSTMSEYSADVSMRKFRSITRSIFPLGATSRHTTSLTSPLATSSAIWLWCVPR</sequence>
<dbReference type="AlphaFoldDB" id="A0A1J5Q1Y0"/>
<protein>
    <submittedName>
        <fullName evidence="1">Uncharacterized protein</fullName>
    </submittedName>
</protein>
<accession>A0A1J5Q1Y0</accession>
<reference evidence="1" key="1">
    <citation type="submission" date="2016-10" db="EMBL/GenBank/DDBJ databases">
        <title>Sequence of Gallionella enrichment culture.</title>
        <authorList>
            <person name="Poehlein A."/>
            <person name="Muehling M."/>
            <person name="Daniel R."/>
        </authorList>
    </citation>
    <scope>NUCLEOTIDE SEQUENCE</scope>
</reference>
<evidence type="ECO:0000313" key="1">
    <source>
        <dbReference type="EMBL" id="OIQ73892.1"/>
    </source>
</evidence>
<name>A0A1J5Q1Y0_9ZZZZ</name>
<comment type="caution">
    <text evidence="1">The sequence shown here is derived from an EMBL/GenBank/DDBJ whole genome shotgun (WGS) entry which is preliminary data.</text>
</comment>
<proteinExistence type="predicted"/>